<feature type="compositionally biased region" description="Basic and acidic residues" evidence="1">
    <location>
        <begin position="1"/>
        <end position="17"/>
    </location>
</feature>
<gene>
    <name evidence="3" type="ORF">EV03_0361</name>
</gene>
<evidence type="ECO:0000259" key="2">
    <source>
        <dbReference type="SMART" id="SM01093"/>
    </source>
</evidence>
<proteinExistence type="predicted"/>
<evidence type="ECO:0000313" key="3">
    <source>
        <dbReference type="EMBL" id="KGG21623.1"/>
    </source>
</evidence>
<dbReference type="AlphaFoldDB" id="A0A0A2C5P4"/>
<evidence type="ECO:0000256" key="1">
    <source>
        <dbReference type="SAM" id="MobiDB-lite"/>
    </source>
</evidence>
<dbReference type="Proteomes" id="UP000030392">
    <property type="component" value="Unassembled WGS sequence"/>
</dbReference>
<dbReference type="Pfam" id="PF02672">
    <property type="entry name" value="CP12"/>
    <property type="match status" value="1"/>
</dbReference>
<dbReference type="RefSeq" id="WP_011294221.1">
    <property type="nucleotide sequence ID" value="NZ_CP138967.1"/>
</dbReference>
<feature type="region of interest" description="Disordered" evidence="1">
    <location>
        <begin position="1"/>
        <end position="27"/>
    </location>
</feature>
<feature type="domain" description="CP12" evidence="2">
    <location>
        <begin position="4"/>
        <end position="72"/>
    </location>
</feature>
<dbReference type="SMART" id="SM01093">
    <property type="entry name" value="CP12"/>
    <property type="match status" value="1"/>
</dbReference>
<protein>
    <recommendedName>
        <fullName evidence="2">CP12 domain-containing protein</fullName>
    </recommendedName>
</protein>
<reference evidence="4" key="1">
    <citation type="journal article" date="2014" name="Sci. Data">
        <title>Genomes of diverse isolates of the marine cyanobacterium Prochlorococcus.</title>
        <authorList>
            <person name="Biller S."/>
            <person name="Berube P."/>
            <person name="Thompson J."/>
            <person name="Kelly L."/>
            <person name="Roggensack S."/>
            <person name="Awad L."/>
            <person name="Roache-Johnson K."/>
            <person name="Ding H."/>
            <person name="Giovannoni S.J."/>
            <person name="Moore L.R."/>
            <person name="Chisholm S.W."/>
        </authorList>
    </citation>
    <scope>NUCLEOTIDE SEQUENCE [LARGE SCALE GENOMIC DNA]</scope>
    <source>
        <strain evidence="4">PAC1</strain>
    </source>
</reference>
<comment type="caution">
    <text evidence="3">The sequence shown here is derived from an EMBL/GenBank/DDBJ whole genome shotgun (WGS) entry which is preliminary data.</text>
</comment>
<evidence type="ECO:0000313" key="4">
    <source>
        <dbReference type="Proteomes" id="UP000030392"/>
    </source>
</evidence>
<dbReference type="EMBL" id="JNAX01000005">
    <property type="protein sequence ID" value="KGG21623.1"/>
    <property type="molecule type" value="Genomic_DNA"/>
</dbReference>
<organism evidence="3 4">
    <name type="scientific">Prochlorococcus marinus str. PAC1</name>
    <dbReference type="NCBI Taxonomy" id="59924"/>
    <lineage>
        <taxon>Bacteria</taxon>
        <taxon>Bacillati</taxon>
        <taxon>Cyanobacteriota</taxon>
        <taxon>Cyanophyceae</taxon>
        <taxon>Synechococcales</taxon>
        <taxon>Prochlorococcaceae</taxon>
        <taxon>Prochlorococcus</taxon>
    </lineage>
</organism>
<name>A0A0A2C5P4_PROMR</name>
<sequence length="72" mass="8413">MKTIDEHIKKDESEIQEAKAQGNDSKLHHLEDELNSLKEYKEHHPEDKHDPNALELFCDANPDEPECLVYDD</sequence>
<accession>A0A0A2C5P4</accession>
<dbReference type="InterPro" id="IPR003823">
    <property type="entry name" value="CP12_dom"/>
</dbReference>